<evidence type="ECO:0000313" key="5">
    <source>
        <dbReference type="EMBL" id="KAG0721364.1"/>
    </source>
</evidence>
<keyword evidence="3" id="KW-0904">Protein phosphatase</keyword>
<evidence type="ECO:0000259" key="4">
    <source>
        <dbReference type="PROSITE" id="PS50055"/>
    </source>
</evidence>
<dbReference type="PANTHER" id="PTHR46257">
    <property type="entry name" value="TYROSINE-PROTEIN PHOSPHATASE CORKSCREW"/>
    <property type="match status" value="1"/>
</dbReference>
<name>A0A8J4YBX8_CHIOP</name>
<dbReference type="EC" id="3.1.3.48" evidence="1"/>
<dbReference type="Proteomes" id="UP000770661">
    <property type="component" value="Unassembled WGS sequence"/>
</dbReference>
<dbReference type="InterPro" id="IPR000242">
    <property type="entry name" value="PTP_cat"/>
</dbReference>
<evidence type="ECO:0000256" key="1">
    <source>
        <dbReference type="ARBA" id="ARBA00013064"/>
    </source>
</evidence>
<dbReference type="Gene3D" id="3.90.190.10">
    <property type="entry name" value="Protein tyrosine phosphatase superfamily"/>
    <property type="match status" value="1"/>
</dbReference>
<dbReference type="GO" id="GO:0000278">
    <property type="term" value="P:mitotic cell cycle"/>
    <property type="evidence" value="ECO:0007669"/>
    <property type="project" value="TreeGrafter"/>
</dbReference>
<organism evidence="5 6">
    <name type="scientific">Chionoecetes opilio</name>
    <name type="common">Atlantic snow crab</name>
    <name type="synonym">Cancer opilio</name>
    <dbReference type="NCBI Taxonomy" id="41210"/>
    <lineage>
        <taxon>Eukaryota</taxon>
        <taxon>Metazoa</taxon>
        <taxon>Ecdysozoa</taxon>
        <taxon>Arthropoda</taxon>
        <taxon>Crustacea</taxon>
        <taxon>Multicrustacea</taxon>
        <taxon>Malacostraca</taxon>
        <taxon>Eumalacostraca</taxon>
        <taxon>Eucarida</taxon>
        <taxon>Decapoda</taxon>
        <taxon>Pleocyemata</taxon>
        <taxon>Brachyura</taxon>
        <taxon>Eubrachyura</taxon>
        <taxon>Majoidea</taxon>
        <taxon>Majidae</taxon>
        <taxon>Chionoecetes</taxon>
    </lineage>
</organism>
<gene>
    <name evidence="5" type="primary">csw</name>
    <name evidence="5" type="ORF">GWK47_046645</name>
</gene>
<dbReference type="PROSITE" id="PS50055">
    <property type="entry name" value="TYR_PHOSPHATASE_PTP"/>
    <property type="match status" value="1"/>
</dbReference>
<dbReference type="GO" id="GO:0030154">
    <property type="term" value="P:cell differentiation"/>
    <property type="evidence" value="ECO:0007669"/>
    <property type="project" value="TreeGrafter"/>
</dbReference>
<evidence type="ECO:0000313" key="6">
    <source>
        <dbReference type="Proteomes" id="UP000770661"/>
    </source>
</evidence>
<keyword evidence="2" id="KW-0378">Hydrolase</keyword>
<protein>
    <recommendedName>
        <fullName evidence="1">protein-tyrosine-phosphatase</fullName>
        <ecNumber evidence="1">3.1.3.48</ecNumber>
    </recommendedName>
</protein>
<dbReference type="GO" id="GO:0001784">
    <property type="term" value="F:phosphotyrosine residue binding"/>
    <property type="evidence" value="ECO:0007669"/>
    <property type="project" value="TreeGrafter"/>
</dbReference>
<dbReference type="InterPro" id="IPR029021">
    <property type="entry name" value="Prot-tyrosine_phosphatase-like"/>
</dbReference>
<dbReference type="InterPro" id="IPR052123">
    <property type="entry name" value="Non-rcpt_Tyr_Phosphatase"/>
</dbReference>
<dbReference type="AlphaFoldDB" id="A0A8J4YBX8"/>
<proteinExistence type="predicted"/>
<dbReference type="SUPFAM" id="SSF52799">
    <property type="entry name" value="(Phosphotyrosine protein) phosphatases II"/>
    <property type="match status" value="1"/>
</dbReference>
<sequence length="171" mass="19664">MHHYTKSEEDLGIETTTYIATQGSLPSTLPDFWWMVWQENTRVIVMTTKEVERGKGQTHPIGISVVRMKWRVPLELKSPAGSTRWRLLMPRWPSDVNITPFPLSLSTVKRLISRVCRFTWDTSLGDALRATTMGHYSSDSSPHPWIRETSRFLDISLTRLRAAATQHSRPT</sequence>
<dbReference type="PANTHER" id="PTHR46257:SF3">
    <property type="entry name" value="TYROSINE-PROTEIN PHOSPHATASE CORKSCREW"/>
    <property type="match status" value="1"/>
</dbReference>
<dbReference type="GO" id="GO:0005737">
    <property type="term" value="C:cytoplasm"/>
    <property type="evidence" value="ECO:0007669"/>
    <property type="project" value="TreeGrafter"/>
</dbReference>
<dbReference type="EMBL" id="JACEEZ010011312">
    <property type="protein sequence ID" value="KAG0721364.1"/>
    <property type="molecule type" value="Genomic_DNA"/>
</dbReference>
<evidence type="ECO:0000256" key="3">
    <source>
        <dbReference type="ARBA" id="ARBA00022912"/>
    </source>
</evidence>
<dbReference type="GO" id="GO:0004726">
    <property type="term" value="F:non-membrane spanning protein tyrosine phosphatase activity"/>
    <property type="evidence" value="ECO:0007669"/>
    <property type="project" value="TreeGrafter"/>
</dbReference>
<keyword evidence="6" id="KW-1185">Reference proteome</keyword>
<accession>A0A8J4YBX8</accession>
<reference evidence="5" key="1">
    <citation type="submission" date="2020-07" db="EMBL/GenBank/DDBJ databases">
        <title>The High-quality genome of the commercially important snow crab, Chionoecetes opilio.</title>
        <authorList>
            <person name="Jeong J.-H."/>
            <person name="Ryu S."/>
        </authorList>
    </citation>
    <scope>NUCLEOTIDE SEQUENCE</scope>
    <source>
        <strain evidence="5">MADBK_172401_WGS</strain>
        <tissue evidence="5">Digestive gland</tissue>
    </source>
</reference>
<dbReference type="GO" id="GO:0035556">
    <property type="term" value="P:intracellular signal transduction"/>
    <property type="evidence" value="ECO:0007669"/>
    <property type="project" value="TreeGrafter"/>
</dbReference>
<dbReference type="Pfam" id="PF00102">
    <property type="entry name" value="Y_phosphatase"/>
    <property type="match status" value="1"/>
</dbReference>
<feature type="domain" description="Tyrosine-protein phosphatase" evidence="4">
    <location>
        <begin position="17"/>
        <end position="145"/>
    </location>
</feature>
<dbReference type="OrthoDB" id="6372711at2759"/>
<comment type="caution">
    <text evidence="5">The sequence shown here is derived from an EMBL/GenBank/DDBJ whole genome shotgun (WGS) entry which is preliminary data.</text>
</comment>
<evidence type="ECO:0000256" key="2">
    <source>
        <dbReference type="ARBA" id="ARBA00022801"/>
    </source>
</evidence>